<feature type="region of interest" description="Disordered" evidence="1">
    <location>
        <begin position="78"/>
        <end position="99"/>
    </location>
</feature>
<proteinExistence type="predicted"/>
<dbReference type="EMBL" id="JAIWYP010000012">
    <property type="protein sequence ID" value="KAH3727579.1"/>
    <property type="molecule type" value="Genomic_DNA"/>
</dbReference>
<protein>
    <submittedName>
        <fullName evidence="2">Uncharacterized protein</fullName>
    </submittedName>
</protein>
<feature type="region of interest" description="Disordered" evidence="1">
    <location>
        <begin position="1"/>
        <end position="45"/>
    </location>
</feature>
<evidence type="ECO:0000256" key="1">
    <source>
        <dbReference type="SAM" id="MobiDB-lite"/>
    </source>
</evidence>
<sequence length="99" mass="11014">MEVHNRAKEKNAHLSNEKGSSDQFTIGDRRPPECSNILSPSSLDTVRRQRSNSLIANPNSADIEIDNPLSHTQSVVVSSMSEQTNNVHNSLLEQIHQPQ</sequence>
<organism evidence="2 3">
    <name type="scientific">Dreissena polymorpha</name>
    <name type="common">Zebra mussel</name>
    <name type="synonym">Mytilus polymorpha</name>
    <dbReference type="NCBI Taxonomy" id="45954"/>
    <lineage>
        <taxon>Eukaryota</taxon>
        <taxon>Metazoa</taxon>
        <taxon>Spiralia</taxon>
        <taxon>Lophotrochozoa</taxon>
        <taxon>Mollusca</taxon>
        <taxon>Bivalvia</taxon>
        <taxon>Autobranchia</taxon>
        <taxon>Heteroconchia</taxon>
        <taxon>Euheterodonta</taxon>
        <taxon>Imparidentia</taxon>
        <taxon>Neoheterodontei</taxon>
        <taxon>Myida</taxon>
        <taxon>Dreissenoidea</taxon>
        <taxon>Dreissenidae</taxon>
        <taxon>Dreissena</taxon>
    </lineage>
</organism>
<gene>
    <name evidence="2" type="ORF">DPMN_053518</name>
</gene>
<evidence type="ECO:0000313" key="2">
    <source>
        <dbReference type="EMBL" id="KAH3727579.1"/>
    </source>
</evidence>
<keyword evidence="3" id="KW-1185">Reference proteome</keyword>
<accession>A0A9D4CLH5</accession>
<dbReference type="AlphaFoldDB" id="A0A9D4CLH5"/>
<name>A0A9D4CLH5_DREPO</name>
<evidence type="ECO:0000313" key="3">
    <source>
        <dbReference type="Proteomes" id="UP000828390"/>
    </source>
</evidence>
<comment type="caution">
    <text evidence="2">The sequence shown here is derived from an EMBL/GenBank/DDBJ whole genome shotgun (WGS) entry which is preliminary data.</text>
</comment>
<reference evidence="2" key="1">
    <citation type="journal article" date="2019" name="bioRxiv">
        <title>The Genome of the Zebra Mussel, Dreissena polymorpha: A Resource for Invasive Species Research.</title>
        <authorList>
            <person name="McCartney M.A."/>
            <person name="Auch B."/>
            <person name="Kono T."/>
            <person name="Mallez S."/>
            <person name="Zhang Y."/>
            <person name="Obille A."/>
            <person name="Becker A."/>
            <person name="Abrahante J.E."/>
            <person name="Garbe J."/>
            <person name="Badalamenti J.P."/>
            <person name="Herman A."/>
            <person name="Mangelson H."/>
            <person name="Liachko I."/>
            <person name="Sullivan S."/>
            <person name="Sone E.D."/>
            <person name="Koren S."/>
            <person name="Silverstein K.A.T."/>
            <person name="Beckman K.B."/>
            <person name="Gohl D.M."/>
        </authorList>
    </citation>
    <scope>NUCLEOTIDE SEQUENCE</scope>
    <source>
        <strain evidence="2">Duluth1</strain>
        <tissue evidence="2">Whole animal</tissue>
    </source>
</reference>
<reference evidence="2" key="2">
    <citation type="submission" date="2020-11" db="EMBL/GenBank/DDBJ databases">
        <authorList>
            <person name="McCartney M.A."/>
            <person name="Auch B."/>
            <person name="Kono T."/>
            <person name="Mallez S."/>
            <person name="Becker A."/>
            <person name="Gohl D.M."/>
            <person name="Silverstein K.A.T."/>
            <person name="Koren S."/>
            <person name="Bechman K.B."/>
            <person name="Herman A."/>
            <person name="Abrahante J.E."/>
            <person name="Garbe J."/>
        </authorList>
    </citation>
    <scope>NUCLEOTIDE SEQUENCE</scope>
    <source>
        <strain evidence="2">Duluth1</strain>
        <tissue evidence="2">Whole animal</tissue>
    </source>
</reference>
<dbReference type="Proteomes" id="UP000828390">
    <property type="component" value="Unassembled WGS sequence"/>
</dbReference>
<feature type="compositionally biased region" description="Basic and acidic residues" evidence="1">
    <location>
        <begin position="1"/>
        <end position="20"/>
    </location>
</feature>